<evidence type="ECO:0000256" key="6">
    <source>
        <dbReference type="SAM" id="Phobius"/>
    </source>
</evidence>
<evidence type="ECO:0000256" key="2">
    <source>
        <dbReference type="ARBA" id="ARBA00007236"/>
    </source>
</evidence>
<keyword evidence="3" id="KW-0202">Cytokine</keyword>
<proteinExistence type="inferred from homology"/>
<dbReference type="Gene3D" id="2.10.90.10">
    <property type="entry name" value="Cystine-knot cytokines"/>
    <property type="match status" value="1"/>
</dbReference>
<name>A0ABV0QKD0_9TELE</name>
<gene>
    <name evidence="7" type="ORF">XENOCAPTIV_020836</name>
</gene>
<dbReference type="Pfam" id="PF06083">
    <property type="entry name" value="IL17"/>
    <property type="match status" value="1"/>
</dbReference>
<dbReference type="SUPFAM" id="SSF57501">
    <property type="entry name" value="Cystine-knot cytokines"/>
    <property type="match status" value="1"/>
</dbReference>
<keyword evidence="5" id="KW-0732">Signal</keyword>
<organism evidence="7 8">
    <name type="scientific">Xenoophorus captivus</name>
    <dbReference type="NCBI Taxonomy" id="1517983"/>
    <lineage>
        <taxon>Eukaryota</taxon>
        <taxon>Metazoa</taxon>
        <taxon>Chordata</taxon>
        <taxon>Craniata</taxon>
        <taxon>Vertebrata</taxon>
        <taxon>Euteleostomi</taxon>
        <taxon>Actinopterygii</taxon>
        <taxon>Neopterygii</taxon>
        <taxon>Teleostei</taxon>
        <taxon>Neoteleostei</taxon>
        <taxon>Acanthomorphata</taxon>
        <taxon>Ovalentaria</taxon>
        <taxon>Atherinomorphae</taxon>
        <taxon>Cyprinodontiformes</taxon>
        <taxon>Goodeidae</taxon>
        <taxon>Xenoophorus</taxon>
    </lineage>
</organism>
<protein>
    <recommendedName>
        <fullName evidence="9">Interleukin 17C</fullName>
    </recommendedName>
</protein>
<keyword evidence="6" id="KW-1133">Transmembrane helix</keyword>
<dbReference type="EMBL" id="JAHRIN010012921">
    <property type="protein sequence ID" value="MEQ2195942.1"/>
    <property type="molecule type" value="Genomic_DNA"/>
</dbReference>
<keyword evidence="8" id="KW-1185">Reference proteome</keyword>
<keyword evidence="6" id="KW-0472">Membrane</keyword>
<comment type="caution">
    <text evidence="7">The sequence shown here is derived from an EMBL/GenBank/DDBJ whole genome shotgun (WGS) entry which is preliminary data.</text>
</comment>
<dbReference type="InterPro" id="IPR010345">
    <property type="entry name" value="IL-17_fam"/>
</dbReference>
<feature type="transmembrane region" description="Helical" evidence="6">
    <location>
        <begin position="33"/>
        <end position="53"/>
    </location>
</feature>
<keyword evidence="6" id="KW-0812">Transmembrane</keyword>
<keyword evidence="4" id="KW-0964">Secreted</keyword>
<evidence type="ECO:0000313" key="8">
    <source>
        <dbReference type="Proteomes" id="UP001434883"/>
    </source>
</evidence>
<dbReference type="PRINTS" id="PR01932">
    <property type="entry name" value="INTRLEUKIN17"/>
</dbReference>
<dbReference type="Proteomes" id="UP001434883">
    <property type="component" value="Unassembled WGS sequence"/>
</dbReference>
<evidence type="ECO:0000256" key="3">
    <source>
        <dbReference type="ARBA" id="ARBA00022514"/>
    </source>
</evidence>
<evidence type="ECO:0000256" key="1">
    <source>
        <dbReference type="ARBA" id="ARBA00004613"/>
    </source>
</evidence>
<dbReference type="InterPro" id="IPR029034">
    <property type="entry name" value="Cystine-knot_cytokine"/>
</dbReference>
<evidence type="ECO:0008006" key="9">
    <source>
        <dbReference type="Google" id="ProtNLM"/>
    </source>
</evidence>
<evidence type="ECO:0000256" key="5">
    <source>
        <dbReference type="ARBA" id="ARBA00022729"/>
    </source>
</evidence>
<dbReference type="InterPro" id="IPR020440">
    <property type="entry name" value="IL-17_chr"/>
</dbReference>
<accession>A0ABV0QKD0</accession>
<sequence length="215" mass="24871">MRETTSEATFVPTVYKEVRWRNQAHSQLRMTRVSLHLVSICLLLLLLTGRTAARRSLCAQNRRSLADRYPPEPHGPKCITEEQLHSRENRILKKYQVTDMSAQNSSRTCAQVLEEMRKGPHRYQEKSRRSLSPWEYSVDQDDERIPSQISVARCLCEGCIINLREDRSYNSVKVCAQMMVLRRKPCPNDAKKYVVKKELITVPVACTCVKPSYSL</sequence>
<reference evidence="7 8" key="1">
    <citation type="submission" date="2021-06" db="EMBL/GenBank/DDBJ databases">
        <authorList>
            <person name="Palmer J.M."/>
        </authorList>
    </citation>
    <scope>NUCLEOTIDE SEQUENCE [LARGE SCALE GENOMIC DNA]</scope>
    <source>
        <strain evidence="7 8">XC_2019</strain>
        <tissue evidence="7">Muscle</tissue>
    </source>
</reference>
<evidence type="ECO:0000256" key="4">
    <source>
        <dbReference type="ARBA" id="ARBA00022525"/>
    </source>
</evidence>
<evidence type="ECO:0000313" key="7">
    <source>
        <dbReference type="EMBL" id="MEQ2195942.1"/>
    </source>
</evidence>
<comment type="similarity">
    <text evidence="2">Belongs to the IL-17 family.</text>
</comment>
<comment type="subcellular location">
    <subcellularLocation>
        <location evidence="1">Secreted</location>
    </subcellularLocation>
</comment>